<dbReference type="EMBL" id="CP014168">
    <property type="protein sequence ID" value="AOH84756.1"/>
    <property type="molecule type" value="Genomic_DNA"/>
</dbReference>
<dbReference type="Proteomes" id="UP000094256">
    <property type="component" value="Chromosome"/>
</dbReference>
<gene>
    <name evidence="3" type="ORF">AWL63_13045</name>
</gene>
<evidence type="ECO:0000313" key="4">
    <source>
        <dbReference type="Proteomes" id="UP000094256"/>
    </source>
</evidence>
<reference evidence="3 4" key="1">
    <citation type="submission" date="2016-01" db="EMBL/GenBank/DDBJ databases">
        <title>Complete genome and mega plasmid sequence of Sphingomonas panacis DCY99 elicits systemic resistance in rice to Xanthomonas oryzae.</title>
        <authorList>
            <person name="Kim Y.J."/>
            <person name="Yang D.C."/>
            <person name="Sing P."/>
        </authorList>
    </citation>
    <scope>NUCLEOTIDE SEQUENCE [LARGE SCALE GENOMIC DNA]</scope>
    <source>
        <strain evidence="3 4">DCY99</strain>
    </source>
</reference>
<dbReference type="KEGG" id="span:AWL63_13045"/>
<evidence type="ECO:0000259" key="2">
    <source>
        <dbReference type="Pfam" id="PF18288"/>
    </source>
</evidence>
<protein>
    <submittedName>
        <fullName evidence="3">Fumarylacetoacetate hydrolase</fullName>
    </submittedName>
</protein>
<dbReference type="SUPFAM" id="SSF56529">
    <property type="entry name" value="FAH"/>
    <property type="match status" value="1"/>
</dbReference>
<dbReference type="Gene3D" id="3.90.850.10">
    <property type="entry name" value="Fumarylacetoacetase-like, C-terminal domain"/>
    <property type="match status" value="1"/>
</dbReference>
<dbReference type="RefSeq" id="WP_069205306.1">
    <property type="nucleotide sequence ID" value="NZ_CP014168.1"/>
</dbReference>
<name>A0A1B3ZBE1_9SPHN</name>
<accession>A0A1B3ZBE1</accession>
<proteinExistence type="predicted"/>
<dbReference type="Pfam" id="PF18288">
    <property type="entry name" value="FAA_hydro_N_2"/>
    <property type="match status" value="1"/>
</dbReference>
<dbReference type="InterPro" id="IPR036663">
    <property type="entry name" value="Fumarylacetoacetase_C_sf"/>
</dbReference>
<sequence length="325" mass="34575">MRLATRRDGSPDGALIVVSADGARCRSAGPDFPNLLAAIERWDVAEPALRALAEALDVGEGEPLDPAALAAPLPRSWQWLDGSAFVTHGELMQIAFGLDPVPTDRPLMYQGLSDRFYGPRDEVPFPDPALGIDFEGEFGVIVDSVPMGVSPEQAASHIKLIVQINDWSLRAVAPIEMKTGFGWVQAKPPCSVAPFAVTPDALGADWRDGRVAMDLLVDWNGARFGAANGAEMLFGFPELVAHAARTRDLVAGTIIGSGTVSNANYAEVGSSCISERRAIEIIATGAPATRFMTDGDTIRMEARGGNGDAPFGVIEQRVVVRPQTI</sequence>
<dbReference type="GO" id="GO:0016787">
    <property type="term" value="F:hydrolase activity"/>
    <property type="evidence" value="ECO:0007669"/>
    <property type="project" value="UniProtKB-KW"/>
</dbReference>
<dbReference type="OrthoDB" id="9775905at2"/>
<keyword evidence="3" id="KW-0378">Hydrolase</keyword>
<evidence type="ECO:0000313" key="3">
    <source>
        <dbReference type="EMBL" id="AOH84756.1"/>
    </source>
</evidence>
<dbReference type="STRING" id="1560345.AWL63_13045"/>
<evidence type="ECO:0000259" key="1">
    <source>
        <dbReference type="Pfam" id="PF01557"/>
    </source>
</evidence>
<feature type="domain" description="Fumarylacetoacetase N-terminal" evidence="2">
    <location>
        <begin position="1"/>
        <end position="75"/>
    </location>
</feature>
<dbReference type="AlphaFoldDB" id="A0A1B3ZBE1"/>
<dbReference type="InterPro" id="IPR011234">
    <property type="entry name" value="Fumarylacetoacetase-like_C"/>
</dbReference>
<feature type="domain" description="Fumarylacetoacetase-like C-terminal" evidence="1">
    <location>
        <begin position="81"/>
        <end position="319"/>
    </location>
</feature>
<organism evidence="3 4">
    <name type="scientific">Sphingomonas panacis</name>
    <dbReference type="NCBI Taxonomy" id="1560345"/>
    <lineage>
        <taxon>Bacteria</taxon>
        <taxon>Pseudomonadati</taxon>
        <taxon>Pseudomonadota</taxon>
        <taxon>Alphaproteobacteria</taxon>
        <taxon>Sphingomonadales</taxon>
        <taxon>Sphingomonadaceae</taxon>
        <taxon>Sphingomonas</taxon>
    </lineage>
</organism>
<dbReference type="PANTHER" id="PTHR43211:SF1">
    <property type="entry name" value="BLL6422 PROTEIN"/>
    <property type="match status" value="1"/>
</dbReference>
<dbReference type="Pfam" id="PF01557">
    <property type="entry name" value="FAA_hydrolase"/>
    <property type="match status" value="1"/>
</dbReference>
<keyword evidence="4" id="KW-1185">Reference proteome</keyword>
<dbReference type="PANTHER" id="PTHR43211">
    <property type="entry name" value="FUMARYLACETOACETATE HYDROLASE"/>
    <property type="match status" value="1"/>
</dbReference>
<dbReference type="InterPro" id="IPR041072">
    <property type="entry name" value="FAA_hydro_N"/>
</dbReference>